<protein>
    <recommendedName>
        <fullName evidence="3">Nucleolar protein 10</fullName>
    </recommendedName>
</protein>
<keyword evidence="4 7" id="KW-0853">WD repeat</keyword>
<evidence type="ECO:0000256" key="2">
    <source>
        <dbReference type="ARBA" id="ARBA00005264"/>
    </source>
</evidence>
<dbReference type="InterPro" id="IPR001680">
    <property type="entry name" value="WD40_rpt"/>
</dbReference>
<dbReference type="Proteomes" id="UP000783686">
    <property type="component" value="Unassembled WGS sequence"/>
</dbReference>
<dbReference type="AlphaFoldDB" id="A0A811KVR8"/>
<proteinExistence type="inferred from homology"/>
<feature type="domain" description="Nucleolar protein 10-like second" evidence="10">
    <location>
        <begin position="370"/>
        <end position="417"/>
    </location>
</feature>
<gene>
    <name evidence="12" type="ORF">BOKJ2_LOCUS8434</name>
</gene>
<dbReference type="Pfam" id="PF23097">
    <property type="entry name" value="NOL10_2nd"/>
    <property type="match status" value="1"/>
</dbReference>
<dbReference type="PROSITE" id="PS50082">
    <property type="entry name" value="WD_REPEATS_2"/>
    <property type="match status" value="1"/>
</dbReference>
<feature type="domain" description="Nucleolar protein 10-like N-terminal" evidence="11">
    <location>
        <begin position="1"/>
        <end position="366"/>
    </location>
</feature>
<dbReference type="PANTHER" id="PTHR14927">
    <property type="entry name" value="NUCLEOLAR PROTEIN 10"/>
    <property type="match status" value="1"/>
</dbReference>
<dbReference type="InterPro" id="IPR040382">
    <property type="entry name" value="NOL10/Enp2"/>
</dbReference>
<evidence type="ECO:0000313" key="13">
    <source>
        <dbReference type="Proteomes" id="UP000614601"/>
    </source>
</evidence>
<feature type="compositionally biased region" description="Basic and acidic residues" evidence="8">
    <location>
        <begin position="585"/>
        <end position="611"/>
    </location>
</feature>
<sequence length="730" mass="84264">MQVSKSNDVKIYNLSAGKSLPQWISEKKRRNLEKKDIDIRRRIQLIQDFEMPCVSNSICITNDGQYIYAAGTYKPTLKCYDVNDLSLKFERGLDAEVVKLMPLTEDYSKVAMLQTERWVEFHARFGRYFRLRIPKVGRDMAFCNEASDLYMVGGGNEIFRLNLEQGCFLSSLATESDTLNCCTFNKYHQLFATGGSNATVEAWDHRDKNRVGILNCALQQLQEESLLPDVMPEVTSINFKDPLNLAVGMSTGHVLMYDIRAKQPKLVKNHNFGLPIKSIEFDVEKDLVLSMDSRALKVWNAKSGKAYTAIEPNTQLNQFVRYPDSGLLFFANDTPKMLQYFVPALGLAPKWCHYLDNITEELEETEAPVVYDDYKFVTKEQLDEVGLSNLIGSNLLRAYMHGYFIDVRLYNKAKTLTQPFAFDSYKNRKIQEKLDEERELNALTKKSKLPKVNKELASKLQMELDLGSGKKKKTKMAQELLNDDRFKNLFANPDFEVDKDSEHYAQIVDKLNKQKEKTIGRAEDSDEEEAPELAIEMDYDQQEEKNKNRIPTDLMEDVDVSEDESDDDDGEEDEDSDEEESGDSENEREARRREYEMEKELQQELERERKPKSFKFVGLDSSRDFKAFVSNEDEEDAFARVSGTMRDKKKLMGKTLKDDTVESTPFGGKSMTFTLEPEGKSAESLKRESKQKKHIEERKAVRRTVGPIMRHLKPLPSEIQKKKMQRLKRK</sequence>
<dbReference type="Gene3D" id="2.130.10.10">
    <property type="entry name" value="YVTN repeat-like/Quinoprotein amine dehydrogenase"/>
    <property type="match status" value="1"/>
</dbReference>
<keyword evidence="6" id="KW-0539">Nucleus</keyword>
<feature type="repeat" description="WD" evidence="7">
    <location>
        <begin position="172"/>
        <end position="213"/>
    </location>
</feature>
<organism evidence="12 13">
    <name type="scientific">Bursaphelenchus okinawaensis</name>
    <dbReference type="NCBI Taxonomy" id="465554"/>
    <lineage>
        <taxon>Eukaryota</taxon>
        <taxon>Metazoa</taxon>
        <taxon>Ecdysozoa</taxon>
        <taxon>Nematoda</taxon>
        <taxon>Chromadorea</taxon>
        <taxon>Rhabditida</taxon>
        <taxon>Tylenchina</taxon>
        <taxon>Tylenchomorpha</taxon>
        <taxon>Aphelenchoidea</taxon>
        <taxon>Aphelenchoididae</taxon>
        <taxon>Bursaphelenchus</taxon>
    </lineage>
</organism>
<dbReference type="GO" id="GO:0030686">
    <property type="term" value="C:90S preribosome"/>
    <property type="evidence" value="ECO:0007669"/>
    <property type="project" value="TreeGrafter"/>
</dbReference>
<dbReference type="InterPro" id="IPR056550">
    <property type="entry name" value="NOL10_2nd"/>
</dbReference>
<comment type="similarity">
    <text evidence="2">Belongs to the WD repeat NOL10/ENP2 family.</text>
</comment>
<feature type="domain" description="NUC153" evidence="9">
    <location>
        <begin position="483"/>
        <end position="506"/>
    </location>
</feature>
<evidence type="ECO:0000259" key="11">
    <source>
        <dbReference type="Pfam" id="PF23098"/>
    </source>
</evidence>
<evidence type="ECO:0000259" key="10">
    <source>
        <dbReference type="Pfam" id="PF23097"/>
    </source>
</evidence>
<dbReference type="OrthoDB" id="273340at2759"/>
<keyword evidence="13" id="KW-1185">Reference proteome</keyword>
<evidence type="ECO:0000256" key="4">
    <source>
        <dbReference type="ARBA" id="ARBA00022574"/>
    </source>
</evidence>
<evidence type="ECO:0000256" key="6">
    <source>
        <dbReference type="ARBA" id="ARBA00023242"/>
    </source>
</evidence>
<feature type="region of interest" description="Disordered" evidence="8">
    <location>
        <begin position="661"/>
        <end position="695"/>
    </location>
</feature>
<dbReference type="SUPFAM" id="SSF50978">
    <property type="entry name" value="WD40 repeat-like"/>
    <property type="match status" value="1"/>
</dbReference>
<dbReference type="GO" id="GO:0000462">
    <property type="term" value="P:maturation of SSU-rRNA from tricistronic rRNA transcript (SSU-rRNA, 5.8S rRNA, LSU-rRNA)"/>
    <property type="evidence" value="ECO:0007669"/>
    <property type="project" value="TreeGrafter"/>
</dbReference>
<feature type="compositionally biased region" description="Acidic residues" evidence="8">
    <location>
        <begin position="554"/>
        <end position="584"/>
    </location>
</feature>
<feature type="compositionally biased region" description="Acidic residues" evidence="8">
    <location>
        <begin position="524"/>
        <end position="541"/>
    </location>
</feature>
<dbReference type="EMBL" id="CAJFCW020000004">
    <property type="protein sequence ID" value="CAG9112506.1"/>
    <property type="molecule type" value="Genomic_DNA"/>
</dbReference>
<accession>A0A811KVR8</accession>
<evidence type="ECO:0000256" key="1">
    <source>
        <dbReference type="ARBA" id="ARBA00004604"/>
    </source>
</evidence>
<dbReference type="Pfam" id="PF08159">
    <property type="entry name" value="NUC153"/>
    <property type="match status" value="1"/>
</dbReference>
<dbReference type="InterPro" id="IPR056551">
    <property type="entry name" value="Beta-prop_NOL10_N"/>
</dbReference>
<evidence type="ECO:0000313" key="12">
    <source>
        <dbReference type="EMBL" id="CAD5219418.1"/>
    </source>
</evidence>
<dbReference type="Proteomes" id="UP000614601">
    <property type="component" value="Unassembled WGS sequence"/>
</dbReference>
<dbReference type="PANTHER" id="PTHR14927:SF0">
    <property type="entry name" value="NUCLEOLAR PROTEIN 10"/>
    <property type="match status" value="1"/>
</dbReference>
<dbReference type="InterPro" id="IPR015943">
    <property type="entry name" value="WD40/YVTN_repeat-like_dom_sf"/>
</dbReference>
<evidence type="ECO:0000256" key="3">
    <source>
        <dbReference type="ARBA" id="ARBA00015517"/>
    </source>
</evidence>
<keyword evidence="5" id="KW-0677">Repeat</keyword>
<dbReference type="EMBL" id="CAJFDH010000004">
    <property type="protein sequence ID" value="CAD5219418.1"/>
    <property type="molecule type" value="Genomic_DNA"/>
</dbReference>
<dbReference type="InterPro" id="IPR012580">
    <property type="entry name" value="NUC153"/>
</dbReference>
<dbReference type="Pfam" id="PF23098">
    <property type="entry name" value="Beta-prop_NOL10_N"/>
    <property type="match status" value="1"/>
</dbReference>
<evidence type="ECO:0000256" key="7">
    <source>
        <dbReference type="PROSITE-ProRule" id="PRU00221"/>
    </source>
</evidence>
<dbReference type="GO" id="GO:0032040">
    <property type="term" value="C:small-subunit processome"/>
    <property type="evidence" value="ECO:0007669"/>
    <property type="project" value="TreeGrafter"/>
</dbReference>
<feature type="compositionally biased region" description="Basic and acidic residues" evidence="8">
    <location>
        <begin position="677"/>
        <end position="695"/>
    </location>
</feature>
<comment type="caution">
    <text evidence="12">The sequence shown here is derived from an EMBL/GenBank/DDBJ whole genome shotgun (WGS) entry which is preliminary data.</text>
</comment>
<feature type="region of interest" description="Disordered" evidence="8">
    <location>
        <begin position="515"/>
        <end position="614"/>
    </location>
</feature>
<evidence type="ECO:0000259" key="9">
    <source>
        <dbReference type="Pfam" id="PF08159"/>
    </source>
</evidence>
<reference evidence="12" key="1">
    <citation type="submission" date="2020-09" db="EMBL/GenBank/DDBJ databases">
        <authorList>
            <person name="Kikuchi T."/>
        </authorList>
    </citation>
    <scope>NUCLEOTIDE SEQUENCE</scope>
    <source>
        <strain evidence="12">SH1</strain>
    </source>
</reference>
<evidence type="ECO:0000256" key="8">
    <source>
        <dbReference type="SAM" id="MobiDB-lite"/>
    </source>
</evidence>
<dbReference type="InterPro" id="IPR036322">
    <property type="entry name" value="WD40_repeat_dom_sf"/>
</dbReference>
<comment type="subcellular location">
    <subcellularLocation>
        <location evidence="1">Nucleus</location>
        <location evidence="1">Nucleolus</location>
    </subcellularLocation>
</comment>
<name>A0A811KVR8_9BILA</name>
<evidence type="ECO:0000256" key="5">
    <source>
        <dbReference type="ARBA" id="ARBA00022737"/>
    </source>
</evidence>